<dbReference type="EC" id="7.2.2.-" evidence="11"/>
<keyword evidence="5 11" id="KW-0547">Nucleotide-binding</keyword>
<dbReference type="InterPro" id="IPR006544">
    <property type="entry name" value="P-type_TPase_V"/>
</dbReference>
<evidence type="ECO:0000256" key="7">
    <source>
        <dbReference type="ARBA" id="ARBA00022842"/>
    </source>
</evidence>
<dbReference type="InterPro" id="IPR059000">
    <property type="entry name" value="ATPase_P-type_domA"/>
</dbReference>
<sequence length="1082" mass="122469">MIKISDSINYQTTTQGVKDGLDISSSDLGVSSMEFLGEFDDQYKLIAIYYRINKLKNAFFIFLLLITGGLVYLFYRWFLSFRLAIRYSQCNFTQMTHLLINKTKNDIRIATDQLVEVQQNTCKLPNSSNARLFDYELSQFYIDCQTFQLNYLKNSFSHLTCAQIATATNLNEGSEIYGKNIMNVPIKSIPLLILDEILTPFNIFQIFALVVWAVDDYVLYAVLIFVLTFFQMVMQLREIRANLFKIRNMILFSTTVKVCQFDTIIDKCSIDLIPGDIVIVEGNTKISCDCILIDGSCVMNEAILTGESVPINKTALLKVNNLFRQKENDNSMLYCGTFCLRSYSNSNMPVKALVYQTGFQTLKGGLARSILFNENQSFSFQRDSLKYLFVLAFLGIIQSGISLYLDFTNDEAIGQAIINALELLTIIIPPALPTALAAGVSLAMNRLEKQKIQCIKPDKVNVAAKVNICAFDKTGTLTELGLDVVGFRPIKGMGFDKKVQIIECDEISIEGMATCHSLSLINNEVQGDPIDLNMFLQTGWKYTENSITFQDKSLTIIRRFEFQAELQRMSVIVSDHKLYCKGSPEMIKTICQKVPENYKTILNRYTSKGYRVIALAYKEIPKNLDSEIQSGKRELFESQLIFLGFLIFENKLKEQTSRTIKELKASNLKPLMVTGDNPLTAINIGQQCFILEQNQKIYLSQIKDQDIVWQEMSIQDQVINEGSSYSIDNIQSKTLTTEDILISSNSYQLCITGDVFEQLQYQYNQAINKEEILNLFSQIFIYARMKPNHKGDLMILLKQDKKNFIAFCGDGTNDTCALRQADVGLALSTEDASLAAPFTSSIFDVSSLITLIREGRACLVTCVECFKFMTLYSCIQSAMVLQCYFWNTDLSLYQYLYQDLWLIIPLAFTMDLTNAFPTLARYRPISDLISIPIISSVTVAALASIAMQVGLVQYLTTQDEFELDEPDEGAPGQINTILILLSNSEILAVAIAFTQGPPFRQQVYKNIAYIVTVTLGILGHIFVIFYPQGFQNLEIVVITSLRFEWIIIGFSLIIGVFIILYEKFVTQALVKKYSQEDVNLSV</sequence>
<keyword evidence="10 11" id="KW-0472">Membrane</keyword>
<evidence type="ECO:0000256" key="4">
    <source>
        <dbReference type="ARBA" id="ARBA00022723"/>
    </source>
</evidence>
<dbReference type="GO" id="GO:0016020">
    <property type="term" value="C:membrane"/>
    <property type="evidence" value="ECO:0007669"/>
    <property type="project" value="UniProtKB-SubCell"/>
</dbReference>
<feature type="transmembrane region" description="Helical" evidence="11">
    <location>
        <begin position="857"/>
        <end position="880"/>
    </location>
</feature>
<dbReference type="NCBIfam" id="TIGR01494">
    <property type="entry name" value="ATPase_P-type"/>
    <property type="match status" value="2"/>
</dbReference>
<evidence type="ECO:0000256" key="1">
    <source>
        <dbReference type="ARBA" id="ARBA00004141"/>
    </source>
</evidence>
<dbReference type="Pfam" id="PF12409">
    <property type="entry name" value="P5-ATPase"/>
    <property type="match status" value="1"/>
</dbReference>
<keyword evidence="7 11" id="KW-0460">Magnesium</keyword>
<keyword evidence="9 11" id="KW-1133">Transmembrane helix</keyword>
<feature type="transmembrane region" description="Helical" evidence="11">
    <location>
        <begin position="417"/>
        <end position="443"/>
    </location>
</feature>
<keyword evidence="2" id="KW-0597">Phosphoprotein</keyword>
<keyword evidence="15" id="KW-1185">Reference proteome</keyword>
<reference evidence="14" key="1">
    <citation type="submission" date="2021-01" db="EMBL/GenBank/DDBJ databases">
        <authorList>
            <consortium name="Genoscope - CEA"/>
            <person name="William W."/>
        </authorList>
    </citation>
    <scope>NUCLEOTIDE SEQUENCE</scope>
</reference>
<evidence type="ECO:0000256" key="5">
    <source>
        <dbReference type="ARBA" id="ARBA00022741"/>
    </source>
</evidence>
<dbReference type="GO" id="GO:0019829">
    <property type="term" value="F:ATPase-coupled monoatomic cation transmembrane transporter activity"/>
    <property type="evidence" value="ECO:0007669"/>
    <property type="project" value="UniProtKB-UniRule"/>
</dbReference>
<feature type="transmembrane region" description="Helical" evidence="11">
    <location>
        <begin position="1045"/>
        <end position="1065"/>
    </location>
</feature>
<gene>
    <name evidence="14" type="ORF">PPENT_87.1.T0620119</name>
</gene>
<feature type="transmembrane region" description="Helical" evidence="11">
    <location>
        <begin position="900"/>
        <end position="919"/>
    </location>
</feature>
<evidence type="ECO:0000313" key="15">
    <source>
        <dbReference type="Proteomes" id="UP000689195"/>
    </source>
</evidence>
<feature type="transmembrane region" description="Helical" evidence="11">
    <location>
        <begin position="931"/>
        <end position="954"/>
    </location>
</feature>
<evidence type="ECO:0000256" key="3">
    <source>
        <dbReference type="ARBA" id="ARBA00022692"/>
    </source>
</evidence>
<comment type="similarity">
    <text evidence="11">Belongs to the cation transport ATPase (P-type) (TC 3.A.3) family. Type V subfamily.</text>
</comment>
<feature type="transmembrane region" description="Helical" evidence="11">
    <location>
        <begin position="217"/>
        <end position="236"/>
    </location>
</feature>
<comment type="caution">
    <text evidence="14">The sequence shown here is derived from an EMBL/GenBank/DDBJ whole genome shotgun (WGS) entry which is preliminary data.</text>
</comment>
<dbReference type="Pfam" id="PF00122">
    <property type="entry name" value="E1-E2_ATPase"/>
    <property type="match status" value="1"/>
</dbReference>
<dbReference type="EMBL" id="CAJJDO010000062">
    <property type="protein sequence ID" value="CAD8175024.1"/>
    <property type="molecule type" value="Genomic_DNA"/>
</dbReference>
<dbReference type="PROSITE" id="PS00154">
    <property type="entry name" value="ATPASE_E1_E2"/>
    <property type="match status" value="1"/>
</dbReference>
<keyword evidence="4 11" id="KW-0479">Metal-binding</keyword>
<evidence type="ECO:0000313" key="14">
    <source>
        <dbReference type="EMBL" id="CAD8175024.1"/>
    </source>
</evidence>
<dbReference type="SFLD" id="SFLDS00003">
    <property type="entry name" value="Haloacid_Dehalogenase"/>
    <property type="match status" value="1"/>
</dbReference>
<dbReference type="OrthoDB" id="289856at2759"/>
<dbReference type="GO" id="GO:0016887">
    <property type="term" value="F:ATP hydrolysis activity"/>
    <property type="evidence" value="ECO:0007669"/>
    <property type="project" value="InterPro"/>
</dbReference>
<evidence type="ECO:0000256" key="9">
    <source>
        <dbReference type="ARBA" id="ARBA00022989"/>
    </source>
</evidence>
<feature type="domain" description="P-type ATPase A" evidence="12">
    <location>
        <begin position="253"/>
        <end position="369"/>
    </location>
</feature>
<organism evidence="14 15">
    <name type="scientific">Paramecium pentaurelia</name>
    <dbReference type="NCBI Taxonomy" id="43138"/>
    <lineage>
        <taxon>Eukaryota</taxon>
        <taxon>Sar</taxon>
        <taxon>Alveolata</taxon>
        <taxon>Ciliophora</taxon>
        <taxon>Intramacronucleata</taxon>
        <taxon>Oligohymenophorea</taxon>
        <taxon>Peniculida</taxon>
        <taxon>Parameciidae</taxon>
        <taxon>Paramecium</taxon>
    </lineage>
</organism>
<evidence type="ECO:0000256" key="10">
    <source>
        <dbReference type="ARBA" id="ARBA00023136"/>
    </source>
</evidence>
<feature type="domain" description="P5B-type ATPase N-terminal" evidence="13">
    <location>
        <begin position="50"/>
        <end position="119"/>
    </location>
</feature>
<feature type="transmembrane region" description="Helical" evidence="11">
    <location>
        <begin position="58"/>
        <end position="79"/>
    </location>
</feature>
<comment type="catalytic activity">
    <reaction evidence="11">
        <text>ATP + H2O = ADP + phosphate + H(+)</text>
        <dbReference type="Rhea" id="RHEA:13065"/>
        <dbReference type="ChEBI" id="CHEBI:15377"/>
        <dbReference type="ChEBI" id="CHEBI:15378"/>
        <dbReference type="ChEBI" id="CHEBI:30616"/>
        <dbReference type="ChEBI" id="CHEBI:43474"/>
        <dbReference type="ChEBI" id="CHEBI:456216"/>
    </reaction>
</comment>
<dbReference type="AlphaFoldDB" id="A0A8S1VDF0"/>
<dbReference type="Pfam" id="PF13246">
    <property type="entry name" value="Cation_ATPase"/>
    <property type="match status" value="1"/>
</dbReference>
<keyword evidence="6 11" id="KW-0067">ATP-binding</keyword>
<evidence type="ECO:0000256" key="6">
    <source>
        <dbReference type="ARBA" id="ARBA00022840"/>
    </source>
</evidence>
<dbReference type="GO" id="GO:0046872">
    <property type="term" value="F:metal ion binding"/>
    <property type="evidence" value="ECO:0007669"/>
    <property type="project" value="UniProtKB-UniRule"/>
</dbReference>
<dbReference type="InterPro" id="IPR047819">
    <property type="entry name" value="P5A-ATPase_N"/>
</dbReference>
<evidence type="ECO:0000256" key="11">
    <source>
        <dbReference type="RuleBase" id="RU362082"/>
    </source>
</evidence>
<keyword evidence="8 11" id="KW-1278">Translocase</keyword>
<comment type="subcellular location">
    <subcellularLocation>
        <location evidence="1 11">Membrane</location>
        <topology evidence="1 11">Multi-pass membrane protein</topology>
    </subcellularLocation>
</comment>
<dbReference type="GO" id="GO:0140358">
    <property type="term" value="F:P-type transmembrane transporter activity"/>
    <property type="evidence" value="ECO:0007669"/>
    <property type="project" value="InterPro"/>
</dbReference>
<dbReference type="PANTHER" id="PTHR45630">
    <property type="entry name" value="CATION-TRANSPORTING ATPASE-RELATED"/>
    <property type="match status" value="1"/>
</dbReference>
<dbReference type="InterPro" id="IPR044492">
    <property type="entry name" value="P_typ_ATPase_HD_dom"/>
</dbReference>
<feature type="transmembrane region" description="Helical" evidence="11">
    <location>
        <begin position="1006"/>
        <end position="1025"/>
    </location>
</feature>
<protein>
    <recommendedName>
        <fullName evidence="11">Cation-transporting ATPase</fullName>
        <ecNumber evidence="11">7.2.2.-</ecNumber>
    </recommendedName>
</protein>
<dbReference type="Proteomes" id="UP000689195">
    <property type="component" value="Unassembled WGS sequence"/>
</dbReference>
<evidence type="ECO:0000259" key="12">
    <source>
        <dbReference type="Pfam" id="PF00122"/>
    </source>
</evidence>
<name>A0A8S1VDF0_9CILI</name>
<evidence type="ECO:0000259" key="13">
    <source>
        <dbReference type="Pfam" id="PF12409"/>
    </source>
</evidence>
<proteinExistence type="inferred from homology"/>
<dbReference type="InterPro" id="IPR001757">
    <property type="entry name" value="P_typ_ATPase"/>
</dbReference>
<dbReference type="InterPro" id="IPR018303">
    <property type="entry name" value="ATPase_P-typ_P_site"/>
</dbReference>
<dbReference type="NCBIfam" id="TIGR01657">
    <property type="entry name" value="P-ATPase-V"/>
    <property type="match status" value="1"/>
</dbReference>
<keyword evidence="3 11" id="KW-0812">Transmembrane</keyword>
<dbReference type="SFLD" id="SFLDF00027">
    <property type="entry name" value="p-type_atpase"/>
    <property type="match status" value="1"/>
</dbReference>
<accession>A0A8S1VDF0</accession>
<evidence type="ECO:0000256" key="8">
    <source>
        <dbReference type="ARBA" id="ARBA00022967"/>
    </source>
</evidence>
<dbReference type="GO" id="GO:0005524">
    <property type="term" value="F:ATP binding"/>
    <property type="evidence" value="ECO:0007669"/>
    <property type="project" value="UniProtKB-UniRule"/>
</dbReference>
<feature type="transmembrane region" description="Helical" evidence="11">
    <location>
        <begin position="387"/>
        <end position="405"/>
    </location>
</feature>
<dbReference type="PANTHER" id="PTHR45630:SF8">
    <property type="entry name" value="CATION-TRANSPORTING ATPASE"/>
    <property type="match status" value="1"/>
</dbReference>
<evidence type="ECO:0000256" key="2">
    <source>
        <dbReference type="ARBA" id="ARBA00022553"/>
    </source>
</evidence>
<dbReference type="SFLD" id="SFLDG00002">
    <property type="entry name" value="C1.7:_P-type_atpase_like"/>
    <property type="match status" value="1"/>
</dbReference>
<feature type="transmembrane region" description="Helical" evidence="11">
    <location>
        <begin position="974"/>
        <end position="994"/>
    </location>
</feature>